<dbReference type="InterPro" id="IPR003362">
    <property type="entry name" value="Bact_transf"/>
</dbReference>
<protein>
    <submittedName>
        <fullName evidence="3">Sugar transferase</fullName>
    </submittedName>
</protein>
<evidence type="ECO:0000256" key="1">
    <source>
        <dbReference type="ARBA" id="ARBA00006464"/>
    </source>
</evidence>
<dbReference type="RefSeq" id="WP_207903513.1">
    <property type="nucleotide sequence ID" value="NZ_CAKJZI010000002.1"/>
</dbReference>
<proteinExistence type="inferred from homology"/>
<dbReference type="PANTHER" id="PTHR30576">
    <property type="entry name" value="COLANIC BIOSYNTHESIS UDP-GLUCOSE LIPID CARRIER TRANSFERASE"/>
    <property type="match status" value="1"/>
</dbReference>
<name>A0AAW6IE28_BACOV</name>
<feature type="domain" description="Bacterial sugar transferase" evidence="2">
    <location>
        <begin position="26"/>
        <end position="203"/>
    </location>
</feature>
<dbReference type="PANTHER" id="PTHR30576:SF20">
    <property type="entry name" value="QUINOVOSAMINEPHOSPHOTRANSFERAE-RELATED"/>
    <property type="match status" value="1"/>
</dbReference>
<dbReference type="AlphaFoldDB" id="A0AAW6IE28"/>
<dbReference type="GO" id="GO:0016780">
    <property type="term" value="F:phosphotransferase activity, for other substituted phosphate groups"/>
    <property type="evidence" value="ECO:0007669"/>
    <property type="project" value="TreeGrafter"/>
</dbReference>
<evidence type="ECO:0000313" key="3">
    <source>
        <dbReference type="EMBL" id="MDC7956752.1"/>
    </source>
</evidence>
<comment type="caution">
    <text evidence="3">The sequence shown here is derived from an EMBL/GenBank/DDBJ whole genome shotgun (WGS) entry which is preliminary data.</text>
</comment>
<sequence length="220" mass="25260">MVKKWLKVDKFESRIKIMLMYRSFFKPLIGITLSILGLAVCGLPMLIIAIAIKMDSPGPVLFRQERLGKGMKEFRICKFRTMCNHAFEKGGVATSASDSRITRVGAVLRRTSLDELPQMFNVIIGQMAIIGPRPILDFEFEPYKDDARFLKRYDVAPGMFCTIDVYDRAAERDLQMEFDADYVEQQSLWLDVKIFFGIIKVVLTGDGVYKDESKYKKNNE</sequence>
<accession>A0AAW6IE28</accession>
<reference evidence="3" key="1">
    <citation type="submission" date="2022-10" db="EMBL/GenBank/DDBJ databases">
        <title>Human gut microbiome strain richness.</title>
        <authorList>
            <person name="Chen-Liaw A."/>
        </authorList>
    </citation>
    <scope>NUCLEOTIDE SEQUENCE</scope>
    <source>
        <strain evidence="3">RTP21484st1_H8_RTP21484_190118</strain>
    </source>
</reference>
<gene>
    <name evidence="3" type="ORF">PQ628_00840</name>
</gene>
<evidence type="ECO:0000259" key="2">
    <source>
        <dbReference type="Pfam" id="PF02397"/>
    </source>
</evidence>
<dbReference type="Proteomes" id="UP001215078">
    <property type="component" value="Unassembled WGS sequence"/>
</dbReference>
<evidence type="ECO:0000313" key="4">
    <source>
        <dbReference type="Proteomes" id="UP001215078"/>
    </source>
</evidence>
<keyword evidence="3" id="KW-0808">Transferase</keyword>
<comment type="similarity">
    <text evidence="1">Belongs to the bacterial sugar transferase family.</text>
</comment>
<dbReference type="Pfam" id="PF02397">
    <property type="entry name" value="Bac_transf"/>
    <property type="match status" value="1"/>
</dbReference>
<dbReference type="EMBL" id="JAQQPO010000001">
    <property type="protein sequence ID" value="MDC7956752.1"/>
    <property type="molecule type" value="Genomic_DNA"/>
</dbReference>
<organism evidence="3 4">
    <name type="scientific">Bacteroides ovatus</name>
    <dbReference type="NCBI Taxonomy" id="28116"/>
    <lineage>
        <taxon>Bacteria</taxon>
        <taxon>Pseudomonadati</taxon>
        <taxon>Bacteroidota</taxon>
        <taxon>Bacteroidia</taxon>
        <taxon>Bacteroidales</taxon>
        <taxon>Bacteroidaceae</taxon>
        <taxon>Bacteroides</taxon>
    </lineage>
</organism>